<organism evidence="2 3">
    <name type="scientific">Frisingicoccus caecimuris</name>
    <dbReference type="NCBI Taxonomy" id="1796636"/>
    <lineage>
        <taxon>Bacteria</taxon>
        <taxon>Bacillati</taxon>
        <taxon>Bacillota</taxon>
        <taxon>Clostridia</taxon>
        <taxon>Lachnospirales</taxon>
        <taxon>Lachnospiraceae</taxon>
        <taxon>Frisingicoccus</taxon>
    </lineage>
</organism>
<dbReference type="AlphaFoldDB" id="A0A4R2LDC1"/>
<dbReference type="GO" id="GO:0016787">
    <property type="term" value="F:hydrolase activity"/>
    <property type="evidence" value="ECO:0007669"/>
    <property type="project" value="InterPro"/>
</dbReference>
<comment type="caution">
    <text evidence="2">The sequence shown here is derived from an EMBL/GenBank/DDBJ whole genome shotgun (WGS) entry which is preliminary data.</text>
</comment>
<name>A0A4R2LDC1_9FIRM</name>
<evidence type="ECO:0000313" key="3">
    <source>
        <dbReference type="Proteomes" id="UP000295711"/>
    </source>
</evidence>
<keyword evidence="3" id="KW-1185">Reference proteome</keyword>
<dbReference type="Proteomes" id="UP000295711">
    <property type="component" value="Unassembled WGS sequence"/>
</dbReference>
<evidence type="ECO:0000259" key="1">
    <source>
        <dbReference type="Pfam" id="PF00149"/>
    </source>
</evidence>
<sequence length="169" mass="19655">MAGKIFFVADTHFGHEAMIRFENRPFKDIRDMEQKIIKNWNETVAQEDRVFVLGDFAFGDKAEVTRLCRSLNGKKTLVLGNHDTQSPGWYRECGFDEASAWPIIIEGFWILSHEPLYINENMPYANIFGHVHGNPTYKDFCRQSICVCVERTGYRPISFEDIRRRVLGC</sequence>
<accession>A0A4R2LDC1</accession>
<dbReference type="RefSeq" id="WP_132091383.1">
    <property type="nucleotide sequence ID" value="NZ_JANKAQ010000008.1"/>
</dbReference>
<evidence type="ECO:0000313" key="2">
    <source>
        <dbReference type="EMBL" id="TCO84668.1"/>
    </source>
</evidence>
<protein>
    <submittedName>
        <fullName evidence="2">Calcineurin-like phosphoesterase family protein</fullName>
    </submittedName>
</protein>
<feature type="domain" description="Calcineurin-like phosphoesterase" evidence="1">
    <location>
        <begin position="4"/>
        <end position="98"/>
    </location>
</feature>
<dbReference type="OrthoDB" id="5380073at2"/>
<dbReference type="Gene3D" id="3.60.21.10">
    <property type="match status" value="1"/>
</dbReference>
<dbReference type="EMBL" id="SLXA01000006">
    <property type="protein sequence ID" value="TCO84668.1"/>
    <property type="molecule type" value="Genomic_DNA"/>
</dbReference>
<gene>
    <name evidence="2" type="ORF">EV212_10695</name>
</gene>
<dbReference type="SUPFAM" id="SSF56300">
    <property type="entry name" value="Metallo-dependent phosphatases"/>
    <property type="match status" value="1"/>
</dbReference>
<proteinExistence type="predicted"/>
<dbReference type="InterPro" id="IPR029052">
    <property type="entry name" value="Metallo-depent_PP-like"/>
</dbReference>
<dbReference type="InterPro" id="IPR004843">
    <property type="entry name" value="Calcineurin-like_PHP"/>
</dbReference>
<dbReference type="Pfam" id="PF00149">
    <property type="entry name" value="Metallophos"/>
    <property type="match status" value="1"/>
</dbReference>
<reference evidence="2 3" key="1">
    <citation type="submission" date="2019-03" db="EMBL/GenBank/DDBJ databases">
        <title>Genomic Encyclopedia of Type Strains, Phase IV (KMG-IV): sequencing the most valuable type-strain genomes for metagenomic binning, comparative biology and taxonomic classification.</title>
        <authorList>
            <person name="Goeker M."/>
        </authorList>
    </citation>
    <scope>NUCLEOTIDE SEQUENCE [LARGE SCALE GENOMIC DNA]</scope>
    <source>
        <strain evidence="2 3">DSM 28559</strain>
    </source>
</reference>